<dbReference type="KEGG" id="aswu:HUW51_10970"/>
<dbReference type="InterPro" id="IPR007627">
    <property type="entry name" value="RNA_pol_sigma70_r2"/>
</dbReference>
<name>A0A7G7G7T8_9BACT</name>
<dbReference type="Pfam" id="PF04542">
    <property type="entry name" value="Sigma70_r2"/>
    <property type="match status" value="1"/>
</dbReference>
<evidence type="ECO:0000259" key="5">
    <source>
        <dbReference type="Pfam" id="PF04542"/>
    </source>
</evidence>
<feature type="domain" description="RNA polymerase sigma-70 region 2" evidence="5">
    <location>
        <begin position="25"/>
        <end position="90"/>
    </location>
</feature>
<dbReference type="AlphaFoldDB" id="A0A7G7G7T8"/>
<dbReference type="Gene3D" id="1.10.1740.10">
    <property type="match status" value="1"/>
</dbReference>
<gene>
    <name evidence="7" type="ORF">HUW51_10970</name>
</gene>
<keyword evidence="4" id="KW-0804">Transcription</keyword>
<dbReference type="InterPro" id="IPR013249">
    <property type="entry name" value="RNA_pol_sigma70_r4_t2"/>
</dbReference>
<dbReference type="GO" id="GO:0003677">
    <property type="term" value="F:DNA binding"/>
    <property type="evidence" value="ECO:0007669"/>
    <property type="project" value="InterPro"/>
</dbReference>
<dbReference type="PANTHER" id="PTHR43133">
    <property type="entry name" value="RNA POLYMERASE ECF-TYPE SIGMA FACTO"/>
    <property type="match status" value="1"/>
</dbReference>
<dbReference type="RefSeq" id="WP_185274074.1">
    <property type="nucleotide sequence ID" value="NZ_CP055156.1"/>
</dbReference>
<accession>A0A7G7G7T8</accession>
<dbReference type="GO" id="GO:0016987">
    <property type="term" value="F:sigma factor activity"/>
    <property type="evidence" value="ECO:0007669"/>
    <property type="project" value="UniProtKB-KW"/>
</dbReference>
<dbReference type="SUPFAM" id="SSF88946">
    <property type="entry name" value="Sigma2 domain of RNA polymerase sigma factors"/>
    <property type="match status" value="1"/>
</dbReference>
<reference evidence="7 8" key="1">
    <citation type="journal article" date="2018" name="Int. J. Syst. Evol. Microbiol.">
        <title>Adhaeribacter swui sp. nov., isolated from wet mud.</title>
        <authorList>
            <person name="Kim D.U."/>
            <person name="Kim K.W."/>
            <person name="Kang M.S."/>
            <person name="Kim J.Y."/>
            <person name="Jang J.H."/>
            <person name="Kim M.K."/>
        </authorList>
    </citation>
    <scope>NUCLEOTIDE SEQUENCE [LARGE SCALE GENOMIC DNA]</scope>
    <source>
        <strain evidence="7 8">KCTC 52873</strain>
    </source>
</reference>
<evidence type="ECO:0000259" key="6">
    <source>
        <dbReference type="Pfam" id="PF08281"/>
    </source>
</evidence>
<dbReference type="InterPro" id="IPR013324">
    <property type="entry name" value="RNA_pol_sigma_r3/r4-like"/>
</dbReference>
<dbReference type="Proteomes" id="UP000515237">
    <property type="component" value="Chromosome"/>
</dbReference>
<dbReference type="InterPro" id="IPR014327">
    <property type="entry name" value="RNA_pol_sigma70_bacteroid"/>
</dbReference>
<dbReference type="NCBIfam" id="TIGR02937">
    <property type="entry name" value="sigma70-ECF"/>
    <property type="match status" value="1"/>
</dbReference>
<evidence type="ECO:0000313" key="7">
    <source>
        <dbReference type="EMBL" id="QNF33222.1"/>
    </source>
</evidence>
<dbReference type="GO" id="GO:0006352">
    <property type="term" value="P:DNA-templated transcription initiation"/>
    <property type="evidence" value="ECO:0007669"/>
    <property type="project" value="InterPro"/>
</dbReference>
<evidence type="ECO:0000256" key="3">
    <source>
        <dbReference type="ARBA" id="ARBA00023082"/>
    </source>
</evidence>
<keyword evidence="8" id="KW-1185">Reference proteome</keyword>
<dbReference type="InterPro" id="IPR014284">
    <property type="entry name" value="RNA_pol_sigma-70_dom"/>
</dbReference>
<dbReference type="Pfam" id="PF08281">
    <property type="entry name" value="Sigma70_r4_2"/>
    <property type="match status" value="1"/>
</dbReference>
<keyword evidence="3" id="KW-0731">Sigma factor</keyword>
<evidence type="ECO:0000313" key="8">
    <source>
        <dbReference type="Proteomes" id="UP000515237"/>
    </source>
</evidence>
<protein>
    <submittedName>
        <fullName evidence="7">RNA polymerase sigma-70 factor</fullName>
    </submittedName>
</protein>
<sequence>MIATTAKHTSNHLPLKDLTDFDQVYRKYWSTLFDVAYQRVRSTEKAEEIIQDLFVELWEKREQIIIKESMEAYLFGALKFRVLNALRNEQVRTAHLQVVRNEAVTTTNSLEEEINKKDLEAAYQNQVNRLPEKCRAAFELSRQEQLSFKEIATQLNISVNTVEKHVGKALRALRFHLKDFTLTAFFIWFF</sequence>
<evidence type="ECO:0000256" key="4">
    <source>
        <dbReference type="ARBA" id="ARBA00023163"/>
    </source>
</evidence>
<proteinExistence type="inferred from homology"/>
<dbReference type="InterPro" id="IPR013325">
    <property type="entry name" value="RNA_pol_sigma_r2"/>
</dbReference>
<dbReference type="EMBL" id="CP055156">
    <property type="protein sequence ID" value="QNF33222.1"/>
    <property type="molecule type" value="Genomic_DNA"/>
</dbReference>
<evidence type="ECO:0000256" key="1">
    <source>
        <dbReference type="ARBA" id="ARBA00010641"/>
    </source>
</evidence>
<organism evidence="7 8">
    <name type="scientific">Adhaeribacter swui</name>
    <dbReference type="NCBI Taxonomy" id="2086471"/>
    <lineage>
        <taxon>Bacteria</taxon>
        <taxon>Pseudomonadati</taxon>
        <taxon>Bacteroidota</taxon>
        <taxon>Cytophagia</taxon>
        <taxon>Cytophagales</taxon>
        <taxon>Hymenobacteraceae</taxon>
        <taxon>Adhaeribacter</taxon>
    </lineage>
</organism>
<dbReference type="PANTHER" id="PTHR43133:SF46">
    <property type="entry name" value="RNA POLYMERASE SIGMA-70 FACTOR ECF SUBFAMILY"/>
    <property type="match status" value="1"/>
</dbReference>
<evidence type="ECO:0000256" key="2">
    <source>
        <dbReference type="ARBA" id="ARBA00023015"/>
    </source>
</evidence>
<dbReference type="SUPFAM" id="SSF88659">
    <property type="entry name" value="Sigma3 and sigma4 domains of RNA polymerase sigma factors"/>
    <property type="match status" value="1"/>
</dbReference>
<dbReference type="InterPro" id="IPR036388">
    <property type="entry name" value="WH-like_DNA-bd_sf"/>
</dbReference>
<dbReference type="InterPro" id="IPR039425">
    <property type="entry name" value="RNA_pol_sigma-70-like"/>
</dbReference>
<keyword evidence="2" id="KW-0805">Transcription regulation</keyword>
<comment type="similarity">
    <text evidence="1">Belongs to the sigma-70 factor family. ECF subfamily.</text>
</comment>
<dbReference type="NCBIfam" id="TIGR02985">
    <property type="entry name" value="Sig70_bacteroi1"/>
    <property type="match status" value="1"/>
</dbReference>
<dbReference type="Gene3D" id="1.10.10.10">
    <property type="entry name" value="Winged helix-like DNA-binding domain superfamily/Winged helix DNA-binding domain"/>
    <property type="match status" value="1"/>
</dbReference>
<feature type="domain" description="RNA polymerase sigma factor 70 region 4 type 2" evidence="6">
    <location>
        <begin position="122"/>
        <end position="173"/>
    </location>
</feature>